<sequence>MRRRLKPDTGLTLLELIIAIAILAIGSIAAIRATDQSRIAIGGETPRLLARIAARNRAEELQLLGAAAALPDTVMQGGHAIAVSVATEATAGGLVQATVTARAETGEGAQLILYLPPRVTR</sequence>
<name>A0A0P1FU19_THAGE</name>
<dbReference type="RefSeq" id="WP_058261475.1">
    <property type="nucleotide sequence ID" value="NZ_CP051181.1"/>
</dbReference>
<dbReference type="Pfam" id="PF07963">
    <property type="entry name" value="N_methyl"/>
    <property type="match status" value="1"/>
</dbReference>
<protein>
    <submittedName>
        <fullName evidence="2">Type II secretion system protein I</fullName>
    </submittedName>
</protein>
<dbReference type="EMBL" id="CYSA01000007">
    <property type="protein sequence ID" value="CUH63477.1"/>
    <property type="molecule type" value="Genomic_DNA"/>
</dbReference>
<organism evidence="2 3">
    <name type="scientific">Thalassovita gelatinovora</name>
    <name type="common">Thalassobius gelatinovorus</name>
    <dbReference type="NCBI Taxonomy" id="53501"/>
    <lineage>
        <taxon>Bacteria</taxon>
        <taxon>Pseudomonadati</taxon>
        <taxon>Pseudomonadota</taxon>
        <taxon>Alphaproteobacteria</taxon>
        <taxon>Rhodobacterales</taxon>
        <taxon>Roseobacteraceae</taxon>
        <taxon>Thalassovita</taxon>
    </lineage>
</organism>
<reference evidence="2 3" key="1">
    <citation type="submission" date="2015-09" db="EMBL/GenBank/DDBJ databases">
        <authorList>
            <consortium name="Swine Surveillance"/>
        </authorList>
    </citation>
    <scope>NUCLEOTIDE SEQUENCE [LARGE SCALE GENOMIC DNA]</scope>
    <source>
        <strain evidence="2 3">CECT 4357</strain>
    </source>
</reference>
<proteinExistence type="predicted"/>
<evidence type="ECO:0000313" key="3">
    <source>
        <dbReference type="Proteomes" id="UP000051587"/>
    </source>
</evidence>
<keyword evidence="1" id="KW-1133">Transmembrane helix</keyword>
<evidence type="ECO:0000256" key="1">
    <source>
        <dbReference type="SAM" id="Phobius"/>
    </source>
</evidence>
<dbReference type="PROSITE" id="PS00409">
    <property type="entry name" value="PROKAR_NTER_METHYL"/>
    <property type="match status" value="1"/>
</dbReference>
<keyword evidence="3" id="KW-1185">Reference proteome</keyword>
<dbReference type="InterPro" id="IPR012902">
    <property type="entry name" value="N_methyl_site"/>
</dbReference>
<feature type="transmembrane region" description="Helical" evidence="1">
    <location>
        <begin position="12"/>
        <end position="31"/>
    </location>
</feature>
<dbReference type="Proteomes" id="UP000051587">
    <property type="component" value="Unassembled WGS sequence"/>
</dbReference>
<keyword evidence="1" id="KW-0812">Transmembrane</keyword>
<gene>
    <name evidence="2" type="ORF">TG4357_00695</name>
</gene>
<dbReference type="NCBIfam" id="TIGR02532">
    <property type="entry name" value="IV_pilin_GFxxxE"/>
    <property type="match status" value="1"/>
</dbReference>
<keyword evidence="1" id="KW-0472">Membrane</keyword>
<accession>A0A0P1FU19</accession>
<dbReference type="OrthoDB" id="7743552at2"/>
<dbReference type="STRING" id="53501.SAMN04488043_107198"/>
<dbReference type="AlphaFoldDB" id="A0A0P1FU19"/>
<evidence type="ECO:0000313" key="2">
    <source>
        <dbReference type="EMBL" id="CUH63477.1"/>
    </source>
</evidence>